<evidence type="ECO:0000256" key="1">
    <source>
        <dbReference type="ARBA" id="ARBA00007805"/>
    </source>
</evidence>
<dbReference type="PANTHER" id="PTHR45753:SF3">
    <property type="entry name" value="ORNITHINE TRANSCARBAMYLASE, MITOCHONDRIAL"/>
    <property type="match status" value="1"/>
</dbReference>
<evidence type="ECO:0000256" key="5">
    <source>
        <dbReference type="SAM" id="MobiDB-lite"/>
    </source>
</evidence>
<dbReference type="GO" id="GO:0016597">
    <property type="term" value="F:amino acid binding"/>
    <property type="evidence" value="ECO:0007669"/>
    <property type="project" value="InterPro"/>
</dbReference>
<feature type="compositionally biased region" description="Low complexity" evidence="5">
    <location>
        <begin position="221"/>
        <end position="238"/>
    </location>
</feature>
<dbReference type="GO" id="GO:0019240">
    <property type="term" value="P:citrulline biosynthetic process"/>
    <property type="evidence" value="ECO:0007669"/>
    <property type="project" value="TreeGrafter"/>
</dbReference>
<dbReference type="Pfam" id="PF00185">
    <property type="entry name" value="OTCace"/>
    <property type="match status" value="1"/>
</dbReference>
<evidence type="ECO:0000256" key="3">
    <source>
        <dbReference type="ARBA" id="ARBA00022679"/>
    </source>
</evidence>
<dbReference type="Pfam" id="PF02729">
    <property type="entry name" value="OTCace_N"/>
    <property type="match status" value="1"/>
</dbReference>
<feature type="domain" description="Aspartate/ornithine carbamoyltransferase Asp/Orn-binding" evidence="6">
    <location>
        <begin position="275"/>
        <end position="430"/>
    </location>
</feature>
<keyword evidence="3 4" id="KW-0808">Transferase</keyword>
<dbReference type="GO" id="GO:0042450">
    <property type="term" value="P:L-arginine biosynthetic process via ornithine"/>
    <property type="evidence" value="ECO:0007669"/>
    <property type="project" value="TreeGrafter"/>
</dbReference>
<dbReference type="InterPro" id="IPR006130">
    <property type="entry name" value="Asp/Orn_carbamoylTrfase"/>
</dbReference>
<dbReference type="GO" id="GO:0005739">
    <property type="term" value="C:mitochondrion"/>
    <property type="evidence" value="ECO:0007669"/>
    <property type="project" value="TreeGrafter"/>
</dbReference>
<dbReference type="InterPro" id="IPR002292">
    <property type="entry name" value="Orn/put_carbamltrans"/>
</dbReference>
<evidence type="ECO:0000259" key="7">
    <source>
        <dbReference type="Pfam" id="PF02729"/>
    </source>
</evidence>
<dbReference type="PRINTS" id="PR00100">
    <property type="entry name" value="AOTCASE"/>
</dbReference>
<dbReference type="InterPro" id="IPR006131">
    <property type="entry name" value="Asp_carbamoyltransf_Asp/Orn-bd"/>
</dbReference>
<evidence type="ECO:0000259" key="6">
    <source>
        <dbReference type="Pfam" id="PF00185"/>
    </source>
</evidence>
<dbReference type="InterPro" id="IPR006132">
    <property type="entry name" value="Asp/Orn_carbamoyltranf_P-bd"/>
</dbReference>
<dbReference type="InterPro" id="IPR036901">
    <property type="entry name" value="Asp/Orn_carbamoylTrfase_sf"/>
</dbReference>
<dbReference type="PANTHER" id="PTHR45753">
    <property type="entry name" value="ORNITHINE CARBAMOYLTRANSFERASE, MITOCHONDRIAL"/>
    <property type="match status" value="1"/>
</dbReference>
<dbReference type="PRINTS" id="PR00102">
    <property type="entry name" value="OTCASE"/>
</dbReference>
<accession>A0A0F7SHH6</accession>
<reference evidence="8" key="1">
    <citation type="submission" date="2014-08" db="EMBL/GenBank/DDBJ databases">
        <authorList>
            <person name="Sharma Rahul"/>
            <person name="Thines Marco"/>
        </authorList>
    </citation>
    <scope>NUCLEOTIDE SEQUENCE</scope>
</reference>
<protein>
    <recommendedName>
        <fullName evidence="2">ornithine carbamoyltransferase</fullName>
        <ecNumber evidence="2">2.1.3.3</ecNumber>
    </recommendedName>
</protein>
<feature type="domain" description="Aspartate/ornithine carbamoyltransferase carbamoyl-P binding" evidence="7">
    <location>
        <begin position="58"/>
        <end position="202"/>
    </location>
</feature>
<comment type="similarity">
    <text evidence="1">Belongs to the aspartate/ornithine carbamoyltransferase superfamily. OTCase family.</text>
</comment>
<evidence type="ECO:0000256" key="4">
    <source>
        <dbReference type="RuleBase" id="RU003634"/>
    </source>
</evidence>
<proteinExistence type="inferred from homology"/>
<dbReference type="EMBL" id="LN483144">
    <property type="protein sequence ID" value="CDZ96477.1"/>
    <property type="molecule type" value="Genomic_DNA"/>
</dbReference>
<dbReference type="SUPFAM" id="SSF53671">
    <property type="entry name" value="Aspartate/ornithine carbamoyltransferase"/>
    <property type="match status" value="2"/>
</dbReference>
<name>A0A0F7SHH6_PHARH</name>
<dbReference type="Gene3D" id="3.40.50.1370">
    <property type="entry name" value="Aspartate/ornithine carbamoyltransferase"/>
    <property type="match status" value="2"/>
</dbReference>
<dbReference type="GO" id="GO:0004585">
    <property type="term" value="F:ornithine carbamoyltransferase activity"/>
    <property type="evidence" value="ECO:0007669"/>
    <property type="project" value="UniProtKB-EC"/>
</dbReference>
<dbReference type="PROSITE" id="PS00097">
    <property type="entry name" value="CARBAMOYLTRANSFERASE"/>
    <property type="match status" value="1"/>
</dbReference>
<evidence type="ECO:0000313" key="8">
    <source>
        <dbReference type="EMBL" id="CDZ96477.1"/>
    </source>
</evidence>
<sequence>MSFRTTASLRLSVKPKAFAASPFARAAYTTSSTSTSSSSVSSGQTAPVPVPVAQRPVKHFLDLHSLSPEQITGLITQAQQIKSLIKPPSSAPHKLQKTLTDKTVALLFSKRSTRTRIASETSAVILGGHPMFLGPADIQLGVNESLKDTAHIIGSMADGIMARVGAHAEVETLAKYSGIPVINALSDLYHPTQTLASLLTLARIYAKRTPTAPHFAPPTPVVASQAEASKPAAAAAAATPSGDGRATKPLQKTSWNDLWSRAGNGSKPSLLTPLQGLKVAWVGDCNNVVNDMIVTYPRLGIDLRVASPGGKNGAYGLDKRVEAKLDEFGLKHAVTFTSSPEEALKDADVVVTDTWISMGQEEESARRLRDFAGFQITEELCKRAGANPDWKFMHCLPRHQDEVDDEVFYGPRSTVFEEAENRKHTICSVFK</sequence>
<dbReference type="EC" id="2.1.3.3" evidence="2"/>
<organism evidence="8">
    <name type="scientific">Phaffia rhodozyma</name>
    <name type="common">Yeast</name>
    <name type="synonym">Xanthophyllomyces dendrorhous</name>
    <dbReference type="NCBI Taxonomy" id="264483"/>
    <lineage>
        <taxon>Eukaryota</taxon>
        <taxon>Fungi</taxon>
        <taxon>Dikarya</taxon>
        <taxon>Basidiomycota</taxon>
        <taxon>Agaricomycotina</taxon>
        <taxon>Tremellomycetes</taxon>
        <taxon>Cystofilobasidiales</taxon>
        <taxon>Mrakiaceae</taxon>
        <taxon>Phaffia</taxon>
    </lineage>
</organism>
<dbReference type="AlphaFoldDB" id="A0A0F7SHH6"/>
<evidence type="ECO:0000256" key="2">
    <source>
        <dbReference type="ARBA" id="ARBA00013007"/>
    </source>
</evidence>
<feature type="region of interest" description="Disordered" evidence="5">
    <location>
        <begin position="215"/>
        <end position="251"/>
    </location>
</feature>